<dbReference type="AlphaFoldDB" id="A0AAV2Z2P6"/>
<accession>A0AAV2Z2P6</accession>
<feature type="domain" description="Helitron helicase-like" evidence="1">
    <location>
        <begin position="9"/>
        <end position="165"/>
    </location>
</feature>
<reference evidence="2" key="1">
    <citation type="submission" date="2022-11" db="EMBL/GenBank/DDBJ databases">
        <authorList>
            <person name="Morgan W.R."/>
            <person name="Tartar A."/>
        </authorList>
    </citation>
    <scope>NUCLEOTIDE SEQUENCE</scope>
    <source>
        <strain evidence="2">ARSEF 373</strain>
    </source>
</reference>
<evidence type="ECO:0000259" key="1">
    <source>
        <dbReference type="Pfam" id="PF14214"/>
    </source>
</evidence>
<sequence length="228" mass="26132">MVRSNEDVLWLGGRLTQEYMVDAYAKIEGERLRWVRDNQAHLRAHLYQGLMEHAVESEPAPSGRMIILQPSFTGGPRYMQKLYQSAMAIVRKLGKPDLFITMTCNSNWPESQRAQDRPDLCARVFRLKLKRFMEVMVEKKTMGHVKARVAVVEFQKRGLRQAHTLWILDNQNKPRDVADINAFVNAELPDEQDEQLFDTITSTMLHGPCGDHKGSFVRGNGCTNLTCI</sequence>
<dbReference type="PANTHER" id="PTHR45786">
    <property type="entry name" value="DNA BINDING PROTEIN-LIKE"/>
    <property type="match status" value="1"/>
</dbReference>
<proteinExistence type="predicted"/>
<keyword evidence="3" id="KW-1185">Reference proteome</keyword>
<dbReference type="Proteomes" id="UP001146120">
    <property type="component" value="Unassembled WGS sequence"/>
</dbReference>
<comment type="caution">
    <text evidence="2">The sequence shown here is derived from an EMBL/GenBank/DDBJ whole genome shotgun (WGS) entry which is preliminary data.</text>
</comment>
<dbReference type="PANTHER" id="PTHR45786:SF74">
    <property type="entry name" value="ATP-DEPENDENT DNA HELICASE"/>
    <property type="match status" value="1"/>
</dbReference>
<protein>
    <recommendedName>
        <fullName evidence="1">Helitron helicase-like domain-containing protein</fullName>
    </recommendedName>
</protein>
<reference evidence="2" key="2">
    <citation type="journal article" date="2023" name="Microbiol Resour">
        <title>Decontamination and Annotation of the Draft Genome Sequence of the Oomycete Lagenidium giganteum ARSEF 373.</title>
        <authorList>
            <person name="Morgan W.R."/>
            <person name="Tartar A."/>
        </authorList>
    </citation>
    <scope>NUCLEOTIDE SEQUENCE</scope>
    <source>
        <strain evidence="2">ARSEF 373</strain>
    </source>
</reference>
<dbReference type="EMBL" id="DAKRPA010000075">
    <property type="protein sequence ID" value="DAZ99838.1"/>
    <property type="molecule type" value="Genomic_DNA"/>
</dbReference>
<gene>
    <name evidence="2" type="ORF">N0F65_008581</name>
</gene>
<dbReference type="Pfam" id="PF14214">
    <property type="entry name" value="Helitron_like_N"/>
    <property type="match status" value="1"/>
</dbReference>
<name>A0AAV2Z2P6_9STRA</name>
<dbReference type="InterPro" id="IPR025476">
    <property type="entry name" value="Helitron_helicase-like"/>
</dbReference>
<evidence type="ECO:0000313" key="3">
    <source>
        <dbReference type="Proteomes" id="UP001146120"/>
    </source>
</evidence>
<evidence type="ECO:0000313" key="2">
    <source>
        <dbReference type="EMBL" id="DAZ99838.1"/>
    </source>
</evidence>
<organism evidence="2 3">
    <name type="scientific">Lagenidium giganteum</name>
    <dbReference type="NCBI Taxonomy" id="4803"/>
    <lineage>
        <taxon>Eukaryota</taxon>
        <taxon>Sar</taxon>
        <taxon>Stramenopiles</taxon>
        <taxon>Oomycota</taxon>
        <taxon>Peronosporomycetes</taxon>
        <taxon>Pythiales</taxon>
        <taxon>Pythiaceae</taxon>
    </lineage>
</organism>